<proteinExistence type="predicted"/>
<feature type="chain" id="PRO_5040948141" evidence="2">
    <location>
        <begin position="21"/>
        <end position="947"/>
    </location>
</feature>
<keyword evidence="4" id="KW-1185">Reference proteome</keyword>
<dbReference type="Pfam" id="PF14559">
    <property type="entry name" value="TPR_19"/>
    <property type="match status" value="1"/>
</dbReference>
<dbReference type="AlphaFoldDB" id="A0A9X7YNZ3"/>
<dbReference type="KEGG" id="vcw:GJQ55_06920"/>
<sequence length="947" mass="106832">MMNKSLLLLLLPLWLLGCSAAEKQPSSSRPAAAFSNGQSGYAASNSAPAIRIRPDEAMAVSHAQVLQAYERFLSISDDAEVRVRVHQRMAALKLQQQELQQDGLLPPSATTRAEPEPAAAIRDYEALLQQFPERADNDSVRYQLARASLLNGQPQKAMAALEDLIRLHPQSAYVTESHFRLGQLYYNSGDYELAAAAYQQVVAAGRAGNPYYVSAGYLRGWALFRHQHYDDSLLAFTRVLDEEFPDAARLEAASGGDLALRDDILRAMALIVTEAGDWEMIARFYNQHGVRHYEYRLYDRLASLYYQRGFHRSAASTLRAYVLRYPLDRRAPGYYERLIEGYRKAGYASLNRRHKAYYNDLFGVGSAFWQQHADAAMRTALTSSLSTYLHDLAGFHHGLAQQSRQAGTRTRELQTARRWYEEIVRSFPQAEDIARDHFLLAEVAFELQDFVAARDHYETVAYQYPADEQAAEAGYAAILAYNRHRPEPPQAAAWRQATIASAMRFVQQFAQDPRSGTVLVNTAEMLLQDEQYEQALATARMADTVEQNLSPRYRYGAALVRGHASFALGQFAEAEQALQLALQQQQAKPAQVQELREKIAASIYQQGLHSREQGDALAAVQHWLRLAGVIPESRSRIAAEYDAATLLMAIPDYPQAVQVLQQFRQQYPQHPLTADIPSKLIVAYEEQQDWAAAAAELEYLCRHHSNPQQQRIACYQTAQYYQRGGDDAKALLAYRHYAHQFPQPLDAALEAHYQLDQLYAAAGEENKRQFWLNKIIVLHNKAGAEQTDRSRYLAASAAFQLGEAERLRYEKIRLSQPLAASIQRKNAALQAAQKRYTQAAKLEVQEFTTAATFRLGQLYAGMSKALMSSERPAGLDELEQEEYQYLLEEQAFPLDEAAIEIHQANAGRTRDGLYDNWVRESFSALSGLMPGQYNKQEKVAAYVDAIR</sequence>
<evidence type="ECO:0000256" key="1">
    <source>
        <dbReference type="PROSITE-ProRule" id="PRU00339"/>
    </source>
</evidence>
<accession>A0A9X7YNZ3</accession>
<dbReference type="EMBL" id="CP046056">
    <property type="protein sequence ID" value="QQD24224.1"/>
    <property type="molecule type" value="Genomic_DNA"/>
</dbReference>
<evidence type="ECO:0000256" key="2">
    <source>
        <dbReference type="SAM" id="SignalP"/>
    </source>
</evidence>
<dbReference type="SMART" id="SM00028">
    <property type="entry name" value="TPR"/>
    <property type="match status" value="5"/>
</dbReference>
<dbReference type="RefSeq" id="WP_228344263.1">
    <property type="nucleotide sequence ID" value="NZ_CP046056.1"/>
</dbReference>
<dbReference type="SUPFAM" id="SSF48452">
    <property type="entry name" value="TPR-like"/>
    <property type="match status" value="3"/>
</dbReference>
<dbReference type="Proteomes" id="UP000596074">
    <property type="component" value="Chromosome"/>
</dbReference>
<gene>
    <name evidence="3" type="ORF">GJQ55_06920</name>
</gene>
<dbReference type="PROSITE" id="PS50005">
    <property type="entry name" value="TPR"/>
    <property type="match status" value="1"/>
</dbReference>
<dbReference type="PROSITE" id="PS51257">
    <property type="entry name" value="PROKAR_LIPOPROTEIN"/>
    <property type="match status" value="1"/>
</dbReference>
<reference evidence="3 4" key="1">
    <citation type="submission" date="2019-11" db="EMBL/GenBank/DDBJ databases">
        <title>Venatorbacter sp. nov. a predator of Campylobacter and other Gram-negative bacteria.</title>
        <authorList>
            <person name="Saeedi A."/>
            <person name="Cummings N.J."/>
            <person name="Connerton I.F."/>
            <person name="Connerton P.L."/>
        </authorList>
    </citation>
    <scope>NUCLEOTIDE SEQUENCE [LARGE SCALE GENOMIC DNA]</scope>
    <source>
        <strain evidence="3">XL5</strain>
    </source>
</reference>
<evidence type="ECO:0000313" key="4">
    <source>
        <dbReference type="Proteomes" id="UP000596074"/>
    </source>
</evidence>
<dbReference type="Gene3D" id="1.25.40.10">
    <property type="entry name" value="Tetratricopeptide repeat domain"/>
    <property type="match status" value="5"/>
</dbReference>
<dbReference type="InterPro" id="IPR011990">
    <property type="entry name" value="TPR-like_helical_dom_sf"/>
</dbReference>
<feature type="repeat" description="TPR" evidence="1">
    <location>
        <begin position="175"/>
        <end position="208"/>
    </location>
</feature>
<keyword evidence="2" id="KW-0732">Signal</keyword>
<dbReference type="InterPro" id="IPR019734">
    <property type="entry name" value="TPR_rpt"/>
</dbReference>
<protein>
    <submittedName>
        <fullName evidence="3">Tetratricopeptide repeat protein</fullName>
    </submittedName>
</protein>
<feature type="signal peptide" evidence="2">
    <location>
        <begin position="1"/>
        <end position="20"/>
    </location>
</feature>
<name>A0A9X7YNZ3_9GAMM</name>
<keyword evidence="1" id="KW-0802">TPR repeat</keyword>
<organism evidence="3 4">
    <name type="scientific">Venatoribacter cucullus</name>
    <dbReference type="NCBI Taxonomy" id="2661630"/>
    <lineage>
        <taxon>Bacteria</taxon>
        <taxon>Pseudomonadati</taxon>
        <taxon>Pseudomonadota</taxon>
        <taxon>Gammaproteobacteria</taxon>
        <taxon>Oceanospirillales</taxon>
        <taxon>Oceanospirillaceae</taxon>
        <taxon>Venatoribacter</taxon>
    </lineage>
</organism>
<dbReference type="Pfam" id="PF13432">
    <property type="entry name" value="TPR_16"/>
    <property type="match status" value="2"/>
</dbReference>
<evidence type="ECO:0000313" key="3">
    <source>
        <dbReference type="EMBL" id="QQD24224.1"/>
    </source>
</evidence>